<dbReference type="EMBL" id="CP018309">
    <property type="protein sequence ID" value="ASI92660.1"/>
    <property type="molecule type" value="Genomic_DNA"/>
</dbReference>
<gene>
    <name evidence="2" type="ORF">BSZ05_23080</name>
</gene>
<proteinExistence type="predicted"/>
<keyword evidence="1" id="KW-0812">Transmembrane</keyword>
<evidence type="ECO:0000256" key="1">
    <source>
        <dbReference type="SAM" id="Phobius"/>
    </source>
</evidence>
<sequence>MKSFYELFLLLVAHIRLLVKVGLSIGMVNLIVVALIFIFLTGFNCYTPMEQKEFNVSAKESS</sequence>
<evidence type="ECO:0000313" key="3">
    <source>
        <dbReference type="Proteomes" id="UP000197092"/>
    </source>
</evidence>
<accession>A0AAN1FLA7</accession>
<feature type="transmembrane region" description="Helical" evidence="1">
    <location>
        <begin position="21"/>
        <end position="43"/>
    </location>
</feature>
<dbReference type="RefSeq" id="WP_088878566.1">
    <property type="nucleotide sequence ID" value="NZ_CP018309.1"/>
</dbReference>
<reference evidence="3" key="1">
    <citation type="submission" date="2016-12" db="EMBL/GenBank/DDBJ databases">
        <title>Comparative genomic analysis reveals the diversity, evolution, and environmental adaptation strategies of the genus Vibrio.</title>
        <authorList>
            <person name="Lin H."/>
            <person name="Wang X."/>
            <person name="Zhang X.-H."/>
        </authorList>
    </citation>
    <scope>NUCLEOTIDE SEQUENCE [LARGE SCALE GENOMIC DNA]</scope>
    <source>
        <strain evidence="3">QT6D1</strain>
    </source>
</reference>
<keyword evidence="1" id="KW-0472">Membrane</keyword>
<name>A0AAN1FLA7_9VIBR</name>
<evidence type="ECO:0000313" key="2">
    <source>
        <dbReference type="EMBL" id="ASI92660.1"/>
    </source>
</evidence>
<keyword evidence="1" id="KW-1133">Transmembrane helix</keyword>
<dbReference type="Proteomes" id="UP000197092">
    <property type="component" value="Chromosome 2"/>
</dbReference>
<organism evidence="2 3">
    <name type="scientific">Vibrio mediterranei</name>
    <dbReference type="NCBI Taxonomy" id="689"/>
    <lineage>
        <taxon>Bacteria</taxon>
        <taxon>Pseudomonadati</taxon>
        <taxon>Pseudomonadota</taxon>
        <taxon>Gammaproteobacteria</taxon>
        <taxon>Vibrionales</taxon>
        <taxon>Vibrionaceae</taxon>
        <taxon>Vibrio</taxon>
    </lineage>
</organism>
<dbReference type="AlphaFoldDB" id="A0AAN1FLA7"/>
<protein>
    <submittedName>
        <fullName evidence="2">Uncharacterized protein</fullName>
    </submittedName>
</protein>
<dbReference type="KEGG" id="vsh:BSZ05_23080"/>